<keyword evidence="3" id="KW-1185">Reference proteome</keyword>
<feature type="domain" description="FAD-binding" evidence="1">
    <location>
        <begin position="11"/>
        <end position="343"/>
    </location>
</feature>
<proteinExistence type="predicted"/>
<evidence type="ECO:0000259" key="1">
    <source>
        <dbReference type="Pfam" id="PF01494"/>
    </source>
</evidence>
<dbReference type="Gene3D" id="3.50.50.60">
    <property type="entry name" value="FAD/NAD(P)-binding domain"/>
    <property type="match status" value="1"/>
</dbReference>
<keyword evidence="2" id="KW-0560">Oxidoreductase</keyword>
<dbReference type="PANTHER" id="PTHR43422">
    <property type="entry name" value="THIAMINE THIAZOLE SYNTHASE"/>
    <property type="match status" value="1"/>
</dbReference>
<dbReference type="GO" id="GO:0071949">
    <property type="term" value="F:FAD binding"/>
    <property type="evidence" value="ECO:0007669"/>
    <property type="project" value="InterPro"/>
</dbReference>
<dbReference type="RefSeq" id="WP_152779103.1">
    <property type="nucleotide sequence ID" value="NZ_BAABEQ010000021.1"/>
</dbReference>
<keyword evidence="2" id="KW-0503">Monooxygenase</keyword>
<sequence>MSTSSKFDHAVVIGASIAGLLAAGAASKSFEKVTVLERDTLEDKAEPRKGVPQGAQIHALLPAGLKRMQAVLPGLREDLLAEGGAPFDEAASVVALTGAGWRLRVPGQEWVATRRPLLELVIRRRVQALPNVEIVHASVAGLEVTEDRSKVTGVTLRDGSSLDADLVINATGRRTKAPDWLAAHGVEAPAESFVNAYTGYATQFVRLPDDALKHGVIGLGALPWPGEHRGIALFPADNGTHALTAVGMMRDYPPRDREGVIEFLSESTTPLSAEIARKAEPVSDVNTYHIDGSLLRRWNLVPNMPDRFLAVGDSAASMNPIYGQGMSLSAAAAVLVMEHLAAADDLDGVARAIQNDLAPILDGAFGLAGSTDACFEGAEWSDDFTPMSEQDAARGLAMEVLSTQRPDVSSTVNDALYDLRPEDLETEEFIALCDKWIAEGNEIPPVDREHYPTSVTPLDGTA</sequence>
<dbReference type="Pfam" id="PF01494">
    <property type="entry name" value="FAD_binding_3"/>
    <property type="match status" value="1"/>
</dbReference>
<protein>
    <submittedName>
        <fullName evidence="2">FAD-dependent monooxygenase</fullName>
    </submittedName>
</protein>
<comment type="caution">
    <text evidence="2">The sequence shown here is derived from an EMBL/GenBank/DDBJ whole genome shotgun (WGS) entry which is preliminary data.</text>
</comment>
<reference evidence="2 3" key="1">
    <citation type="submission" date="2019-07" db="EMBL/GenBank/DDBJ databases">
        <title>New species of Amycolatopsis and Streptomyces.</title>
        <authorList>
            <person name="Duangmal K."/>
            <person name="Teo W.F.A."/>
            <person name="Lipun K."/>
        </authorList>
    </citation>
    <scope>NUCLEOTIDE SEQUENCE [LARGE SCALE GENOMIC DNA]</scope>
    <source>
        <strain evidence="2 3">TISTR 2346</strain>
    </source>
</reference>
<dbReference type="GO" id="GO:0004497">
    <property type="term" value="F:monooxygenase activity"/>
    <property type="evidence" value="ECO:0007669"/>
    <property type="project" value="UniProtKB-KW"/>
</dbReference>
<dbReference type="SUPFAM" id="SSF51905">
    <property type="entry name" value="FAD/NAD(P)-binding domain"/>
    <property type="match status" value="1"/>
</dbReference>
<organism evidence="2 3">
    <name type="scientific">Streptomyces phyllanthi</name>
    <dbReference type="NCBI Taxonomy" id="1803180"/>
    <lineage>
        <taxon>Bacteria</taxon>
        <taxon>Bacillati</taxon>
        <taxon>Actinomycetota</taxon>
        <taxon>Actinomycetes</taxon>
        <taxon>Kitasatosporales</taxon>
        <taxon>Streptomycetaceae</taxon>
        <taxon>Streptomyces</taxon>
    </lineage>
</organism>
<accession>A0A5N8VWJ2</accession>
<evidence type="ECO:0000313" key="2">
    <source>
        <dbReference type="EMBL" id="MPY38418.1"/>
    </source>
</evidence>
<dbReference type="AlphaFoldDB" id="A0A5N8VWJ2"/>
<dbReference type="EMBL" id="VJZE01000001">
    <property type="protein sequence ID" value="MPY38418.1"/>
    <property type="molecule type" value="Genomic_DNA"/>
</dbReference>
<dbReference type="InterPro" id="IPR036188">
    <property type="entry name" value="FAD/NAD-bd_sf"/>
</dbReference>
<dbReference type="InterPro" id="IPR002938">
    <property type="entry name" value="FAD-bd"/>
</dbReference>
<dbReference type="PANTHER" id="PTHR43422:SF3">
    <property type="entry name" value="THIAMINE THIAZOLE SYNTHASE"/>
    <property type="match status" value="1"/>
</dbReference>
<dbReference type="Proteomes" id="UP000326979">
    <property type="component" value="Unassembled WGS sequence"/>
</dbReference>
<name>A0A5N8VWJ2_9ACTN</name>
<gene>
    <name evidence="2" type="ORF">FNH04_00085</name>
</gene>
<dbReference type="OrthoDB" id="9790035at2"/>
<evidence type="ECO:0000313" key="3">
    <source>
        <dbReference type="Proteomes" id="UP000326979"/>
    </source>
</evidence>